<dbReference type="OrthoDB" id="8232020at2"/>
<evidence type="ECO:0000313" key="1">
    <source>
        <dbReference type="EMBL" id="AWN41706.1"/>
    </source>
</evidence>
<dbReference type="RefSeq" id="WP_109890972.1">
    <property type="nucleotide sequence ID" value="NZ_CP029550.1"/>
</dbReference>
<keyword evidence="2" id="KW-1185">Reference proteome</keyword>
<accession>A0A2U8W8R1</accession>
<dbReference type="EMBL" id="CP029550">
    <property type="protein sequence ID" value="AWN41706.1"/>
    <property type="molecule type" value="Genomic_DNA"/>
</dbReference>
<name>A0A2U8W8R1_9HYPH</name>
<organism evidence="1 2">
    <name type="scientific">Methylobacterium durans</name>
    <dbReference type="NCBI Taxonomy" id="2202825"/>
    <lineage>
        <taxon>Bacteria</taxon>
        <taxon>Pseudomonadati</taxon>
        <taxon>Pseudomonadota</taxon>
        <taxon>Alphaproteobacteria</taxon>
        <taxon>Hyphomicrobiales</taxon>
        <taxon>Methylobacteriaceae</taxon>
        <taxon>Methylobacterium</taxon>
    </lineage>
</organism>
<dbReference type="KEGG" id="mets:DK389_15815"/>
<dbReference type="Proteomes" id="UP000245926">
    <property type="component" value="Chromosome"/>
</dbReference>
<reference evidence="2" key="1">
    <citation type="submission" date="2018-05" db="EMBL/GenBank/DDBJ databases">
        <title>Complete Genome Sequence of Methylobacterium sp. 17SD2-17.</title>
        <authorList>
            <person name="Srinivasan S."/>
        </authorList>
    </citation>
    <scope>NUCLEOTIDE SEQUENCE [LARGE SCALE GENOMIC DNA]</scope>
    <source>
        <strain evidence="2">17SD2-17</strain>
    </source>
</reference>
<protein>
    <submittedName>
        <fullName evidence="1">Uncharacterized protein</fullName>
    </submittedName>
</protein>
<dbReference type="AlphaFoldDB" id="A0A2U8W8R1"/>
<evidence type="ECO:0000313" key="2">
    <source>
        <dbReference type="Proteomes" id="UP000245926"/>
    </source>
</evidence>
<gene>
    <name evidence="1" type="ORF">DK389_15815</name>
</gene>
<proteinExistence type="predicted"/>
<sequence length="144" mass="16826">MRPATLREVAERTRRDGDWDHHTREFLDTFYGADGDMARQAAMIRDEPDLLSQEPADAFIGGVGEHLARRWGLPIPQWVRHEARYLERALFIPNERNLRGYLICVSPVAFRARLIFTGPDPLQRARFPYHRGVITMPMDYPPRR</sequence>